<dbReference type="GO" id="GO:0003700">
    <property type="term" value="F:DNA-binding transcription factor activity"/>
    <property type="evidence" value="ECO:0007669"/>
    <property type="project" value="TreeGrafter"/>
</dbReference>
<dbReference type="EMBL" id="QVRA01000009">
    <property type="protein sequence ID" value="RJG54621.1"/>
    <property type="molecule type" value="Genomic_DNA"/>
</dbReference>
<evidence type="ECO:0000256" key="3">
    <source>
        <dbReference type="ARBA" id="ARBA00023163"/>
    </source>
</evidence>
<reference evidence="6 7" key="1">
    <citation type="submission" date="2018-08" db="EMBL/GenBank/DDBJ databases">
        <title>Sphingobium sp. EO9.</title>
        <authorList>
            <person name="Park Y."/>
            <person name="Kim K.H."/>
            <person name="Jeon C.O."/>
        </authorList>
    </citation>
    <scope>NUCLEOTIDE SEQUENCE [LARGE SCALE GENOMIC DNA]</scope>
    <source>
        <strain evidence="6 7">EO9</strain>
    </source>
</reference>
<dbReference type="Pfam" id="PF00440">
    <property type="entry name" value="TetR_N"/>
    <property type="match status" value="1"/>
</dbReference>
<keyword evidence="3" id="KW-0804">Transcription</keyword>
<organism evidence="6 7">
    <name type="scientific">Sphingobium terrigena</name>
    <dbReference type="NCBI Taxonomy" id="2304063"/>
    <lineage>
        <taxon>Bacteria</taxon>
        <taxon>Pseudomonadati</taxon>
        <taxon>Pseudomonadota</taxon>
        <taxon>Alphaproteobacteria</taxon>
        <taxon>Sphingomonadales</taxon>
        <taxon>Sphingomonadaceae</taxon>
        <taxon>Sphingobium</taxon>
    </lineage>
</organism>
<dbReference type="Proteomes" id="UP000283469">
    <property type="component" value="Unassembled WGS sequence"/>
</dbReference>
<protein>
    <submittedName>
        <fullName evidence="6">TetR/AcrR family transcriptional regulator</fullName>
    </submittedName>
</protein>
<evidence type="ECO:0000313" key="6">
    <source>
        <dbReference type="EMBL" id="RJG54621.1"/>
    </source>
</evidence>
<dbReference type="GO" id="GO:0000976">
    <property type="term" value="F:transcription cis-regulatory region binding"/>
    <property type="evidence" value="ECO:0007669"/>
    <property type="project" value="TreeGrafter"/>
</dbReference>
<comment type="caution">
    <text evidence="6">The sequence shown here is derived from an EMBL/GenBank/DDBJ whole genome shotgun (WGS) entry which is preliminary data.</text>
</comment>
<dbReference type="InterPro" id="IPR001647">
    <property type="entry name" value="HTH_TetR"/>
</dbReference>
<feature type="domain" description="HTH tetR-type" evidence="5">
    <location>
        <begin position="13"/>
        <end position="73"/>
    </location>
</feature>
<dbReference type="PRINTS" id="PR00455">
    <property type="entry name" value="HTHTETR"/>
</dbReference>
<gene>
    <name evidence="6" type="ORF">D0Z70_12045</name>
</gene>
<dbReference type="AlphaFoldDB" id="A0A418YSB1"/>
<keyword evidence="2 4" id="KW-0238">DNA-binding</keyword>
<evidence type="ECO:0000256" key="1">
    <source>
        <dbReference type="ARBA" id="ARBA00023015"/>
    </source>
</evidence>
<evidence type="ECO:0000256" key="2">
    <source>
        <dbReference type="ARBA" id="ARBA00023125"/>
    </source>
</evidence>
<evidence type="ECO:0000259" key="5">
    <source>
        <dbReference type="PROSITE" id="PS50977"/>
    </source>
</evidence>
<evidence type="ECO:0000313" key="7">
    <source>
        <dbReference type="Proteomes" id="UP000283469"/>
    </source>
</evidence>
<dbReference type="OrthoDB" id="9795011at2"/>
<dbReference type="PROSITE" id="PS50977">
    <property type="entry name" value="HTH_TETR_2"/>
    <property type="match status" value="1"/>
</dbReference>
<dbReference type="InterPro" id="IPR009057">
    <property type="entry name" value="Homeodomain-like_sf"/>
</dbReference>
<dbReference type="PANTHER" id="PTHR30055">
    <property type="entry name" value="HTH-TYPE TRANSCRIPTIONAL REGULATOR RUTR"/>
    <property type="match status" value="1"/>
</dbReference>
<feature type="DNA-binding region" description="H-T-H motif" evidence="4">
    <location>
        <begin position="36"/>
        <end position="55"/>
    </location>
</feature>
<proteinExistence type="predicted"/>
<dbReference type="PANTHER" id="PTHR30055:SF234">
    <property type="entry name" value="HTH-TYPE TRANSCRIPTIONAL REGULATOR BETI"/>
    <property type="match status" value="1"/>
</dbReference>
<accession>A0A418YSB1</accession>
<dbReference type="InterPro" id="IPR050109">
    <property type="entry name" value="HTH-type_TetR-like_transc_reg"/>
</dbReference>
<sequence>MTDVRKRRARDPAATREAILDAAQALLAKHGPEGISLAEVAALAGVNRGTAYQHFETRDKLIAATADGVSDSMFRAVFGDPETIGERRVEQVDIADTTDRLAIFAMDNPELCRIWLLQLLASPDPMADPFWREYEGSLQRFADTDLAQPGIDVEVLSVMMLAASFLWPVWARSHARDDDERRHLARRMAQEALRLCMYGSLRAEFFPEVAERLRQGVAAADPSPSLSEKD</sequence>
<dbReference type="SUPFAM" id="SSF46689">
    <property type="entry name" value="Homeodomain-like"/>
    <property type="match status" value="1"/>
</dbReference>
<name>A0A418YSB1_9SPHN</name>
<dbReference type="Gene3D" id="1.10.357.10">
    <property type="entry name" value="Tetracycline Repressor, domain 2"/>
    <property type="match status" value="1"/>
</dbReference>
<keyword evidence="7" id="KW-1185">Reference proteome</keyword>
<evidence type="ECO:0000256" key="4">
    <source>
        <dbReference type="PROSITE-ProRule" id="PRU00335"/>
    </source>
</evidence>
<keyword evidence="1" id="KW-0805">Transcription regulation</keyword>
<dbReference type="RefSeq" id="WP_119746690.1">
    <property type="nucleotide sequence ID" value="NZ_QVRA01000009.1"/>
</dbReference>